<dbReference type="PANTHER" id="PTHR31528:SF1">
    <property type="entry name" value="4-AMINO-5-HYDROXYMETHYL-2-METHYLPYRIMIDINE PHOSPHATE SYNTHASE THI11-RELATED"/>
    <property type="match status" value="1"/>
</dbReference>
<dbReference type="PROSITE" id="PS51257">
    <property type="entry name" value="PROKAR_LIPOPROTEIN"/>
    <property type="match status" value="1"/>
</dbReference>
<evidence type="ECO:0000256" key="2">
    <source>
        <dbReference type="ARBA" id="ARBA00004948"/>
    </source>
</evidence>
<proteinExistence type="inferred from homology"/>
<keyword evidence="7" id="KW-0663">Pyridoxal phosphate</keyword>
<dbReference type="PROSITE" id="PS51318">
    <property type="entry name" value="TAT"/>
    <property type="match status" value="1"/>
</dbReference>
<comment type="catalytic activity">
    <reaction evidence="11">
        <text>N(6)-(pyridoxal phosphate)-L-lysyl-[4-amino-5-hydroxymethyl-2-methylpyrimidine phosphate synthase] + L-histidyl-[4-amino-5-hydroxymethyl-2-methylpyrimidine phosphate synthase] + 2 Fe(3+) + 4 H2O = L-lysyl-[4-amino-5-hydroxymethyl-2-methylpyrimidine phosphate synthase] + (2S)-2-amino-5-hydroxy-4-oxopentanoyl-[4-amino-5-hydroxymethyl-2-methylpyrimidine phosphate synthase] + 4-amino-2-methyl-5-(phosphooxymethyl)pyrimidine + 3-oxopropanoate + 2 Fe(2+) + 2 H(+)</text>
        <dbReference type="Rhea" id="RHEA:65756"/>
        <dbReference type="Rhea" id="RHEA-COMP:16892"/>
        <dbReference type="Rhea" id="RHEA-COMP:16893"/>
        <dbReference type="Rhea" id="RHEA-COMP:16894"/>
        <dbReference type="Rhea" id="RHEA-COMP:16895"/>
        <dbReference type="ChEBI" id="CHEBI:15377"/>
        <dbReference type="ChEBI" id="CHEBI:15378"/>
        <dbReference type="ChEBI" id="CHEBI:29033"/>
        <dbReference type="ChEBI" id="CHEBI:29034"/>
        <dbReference type="ChEBI" id="CHEBI:29969"/>
        <dbReference type="ChEBI" id="CHEBI:29979"/>
        <dbReference type="ChEBI" id="CHEBI:33190"/>
        <dbReference type="ChEBI" id="CHEBI:58354"/>
        <dbReference type="ChEBI" id="CHEBI:143915"/>
        <dbReference type="ChEBI" id="CHEBI:157692"/>
    </reaction>
    <physiologicalReaction direction="left-to-right" evidence="11">
        <dbReference type="Rhea" id="RHEA:65757"/>
    </physiologicalReaction>
</comment>
<dbReference type="InterPro" id="IPR027939">
    <property type="entry name" value="NMT1/THI5"/>
</dbReference>
<keyword evidence="6" id="KW-0479">Metal-binding</keyword>
<dbReference type="InterPro" id="IPR019546">
    <property type="entry name" value="TAT_signal_bac_arc"/>
</dbReference>
<evidence type="ECO:0000256" key="5">
    <source>
        <dbReference type="ARBA" id="ARBA00022679"/>
    </source>
</evidence>
<evidence type="ECO:0000256" key="4">
    <source>
        <dbReference type="ARBA" id="ARBA00011738"/>
    </source>
</evidence>
<dbReference type="InterPro" id="IPR015168">
    <property type="entry name" value="SsuA/THI5"/>
</dbReference>
<dbReference type="AlphaFoldDB" id="A0A4R4XEH9"/>
<dbReference type="Pfam" id="PF09084">
    <property type="entry name" value="NMT1"/>
    <property type="match status" value="1"/>
</dbReference>
<evidence type="ECO:0000256" key="7">
    <source>
        <dbReference type="ARBA" id="ARBA00022898"/>
    </source>
</evidence>
<gene>
    <name evidence="13" type="ORF">E1218_04825</name>
</gene>
<dbReference type="GO" id="GO:0016740">
    <property type="term" value="F:transferase activity"/>
    <property type="evidence" value="ECO:0007669"/>
    <property type="project" value="UniProtKB-KW"/>
</dbReference>
<dbReference type="PANTHER" id="PTHR31528">
    <property type="entry name" value="4-AMINO-5-HYDROXYMETHYL-2-METHYLPYRIMIDINE PHOSPHATE SYNTHASE THI11-RELATED"/>
    <property type="match status" value="1"/>
</dbReference>
<feature type="domain" description="SsuA/THI5-like" evidence="12">
    <location>
        <begin position="60"/>
        <end position="265"/>
    </location>
</feature>
<accession>A0A4R4XEH9</accession>
<keyword evidence="5" id="KW-0808">Transferase</keyword>
<keyword evidence="14" id="KW-1185">Reference proteome</keyword>
<organism evidence="13 14">
    <name type="scientific">Kribbella turkmenica</name>
    <dbReference type="NCBI Taxonomy" id="2530375"/>
    <lineage>
        <taxon>Bacteria</taxon>
        <taxon>Bacillati</taxon>
        <taxon>Actinomycetota</taxon>
        <taxon>Actinomycetes</taxon>
        <taxon>Propionibacteriales</taxon>
        <taxon>Kribbellaceae</taxon>
        <taxon>Kribbella</taxon>
    </lineage>
</organism>
<evidence type="ECO:0000256" key="8">
    <source>
        <dbReference type="ARBA" id="ARBA00022977"/>
    </source>
</evidence>
<evidence type="ECO:0000256" key="10">
    <source>
        <dbReference type="ARBA" id="ARBA00033171"/>
    </source>
</evidence>
<dbReference type="InterPro" id="IPR006311">
    <property type="entry name" value="TAT_signal"/>
</dbReference>
<evidence type="ECO:0000256" key="1">
    <source>
        <dbReference type="ARBA" id="ARBA00003469"/>
    </source>
</evidence>
<evidence type="ECO:0000313" key="14">
    <source>
        <dbReference type="Proteomes" id="UP000295172"/>
    </source>
</evidence>
<dbReference type="GO" id="GO:0009228">
    <property type="term" value="P:thiamine biosynthetic process"/>
    <property type="evidence" value="ECO:0007669"/>
    <property type="project" value="UniProtKB-KW"/>
</dbReference>
<evidence type="ECO:0000256" key="9">
    <source>
        <dbReference type="ARBA" id="ARBA00023004"/>
    </source>
</evidence>
<reference evidence="13 14" key="1">
    <citation type="submission" date="2019-02" db="EMBL/GenBank/DDBJ databases">
        <title>Draft genome sequences of novel Actinobacteria.</title>
        <authorList>
            <person name="Sahin N."/>
            <person name="Ay H."/>
            <person name="Saygin H."/>
        </authorList>
    </citation>
    <scope>NUCLEOTIDE SEQUENCE [LARGE SCALE GENOMIC DNA]</scope>
    <source>
        <strain evidence="13 14">16K104</strain>
    </source>
</reference>
<dbReference type="Gene3D" id="3.40.190.10">
    <property type="entry name" value="Periplasmic binding protein-like II"/>
    <property type="match status" value="2"/>
</dbReference>
<evidence type="ECO:0000256" key="3">
    <source>
        <dbReference type="ARBA" id="ARBA00009406"/>
    </source>
</evidence>
<dbReference type="NCBIfam" id="TIGR01409">
    <property type="entry name" value="TAT_signal_seq"/>
    <property type="match status" value="1"/>
</dbReference>
<dbReference type="SUPFAM" id="SSF53850">
    <property type="entry name" value="Periplasmic binding protein-like II"/>
    <property type="match status" value="1"/>
</dbReference>
<keyword evidence="8" id="KW-0784">Thiamine biosynthesis</keyword>
<dbReference type="GO" id="GO:0046872">
    <property type="term" value="F:metal ion binding"/>
    <property type="evidence" value="ECO:0007669"/>
    <property type="project" value="UniProtKB-KW"/>
</dbReference>
<comment type="function">
    <text evidence="1">Responsible for the formation of the pyrimidine heterocycle in the thiamine biosynthesis pathway. Catalyzes the formation of hydroxymethylpyrimidine phosphate (HMP-P) from histidine and pyridoxal phosphate (PLP). The protein uses PLP and the active site histidine to form HMP-P, generating an inactive enzyme. The enzyme can only undergo a single turnover, which suggests it is a suicide enzyme.</text>
</comment>
<comment type="subunit">
    <text evidence="4">Homodimer.</text>
</comment>
<comment type="caution">
    <text evidence="13">The sequence shown here is derived from an EMBL/GenBank/DDBJ whole genome shotgun (WGS) entry which is preliminary data.</text>
</comment>
<keyword evidence="9" id="KW-0408">Iron</keyword>
<comment type="pathway">
    <text evidence="2">Cofactor biosynthesis; thiamine diphosphate biosynthesis.</text>
</comment>
<evidence type="ECO:0000259" key="12">
    <source>
        <dbReference type="Pfam" id="PF09084"/>
    </source>
</evidence>
<protein>
    <recommendedName>
        <fullName evidence="10">Thiamine pyrimidine synthase</fullName>
    </recommendedName>
</protein>
<name>A0A4R4XEH9_9ACTN</name>
<dbReference type="OrthoDB" id="174578at2"/>
<evidence type="ECO:0000313" key="13">
    <source>
        <dbReference type="EMBL" id="TDD29241.1"/>
    </source>
</evidence>
<sequence>MMDSLNRRSFLKGAAMGLALAGGGSTVFTACGSDSKGSNPADKEAFGALNWQLAWIKDAQFGGSYIADNKGYYRSNGFESVNFIAGGPTVVPVPVVVSGKAFVTLAAAEQVASAILQGADVVTIATLYQKNAMGLMSLAKSPITKPEDMAGKRIGVQTTNTGIFAAFLASNDMKPEDVKSVPVQFDPAPLTNGDVDGLLCLVTRQPVALELQGYKTNSWLFSDFNYPKMDGLYVVTKDTLAKHRDKVKAVLKSEIQGWRDQVRDPSIGAQLAVEKYGSDLGLNIKSELATATAQKPLMLTDRTKTEGLLSNTAELREQTVASLALGGLDLPADRMFDPSVLDEVYAENPELRQV</sequence>
<comment type="similarity">
    <text evidence="3">Belongs to the NMT1/THI5 family.</text>
</comment>
<evidence type="ECO:0000256" key="6">
    <source>
        <dbReference type="ARBA" id="ARBA00022723"/>
    </source>
</evidence>
<dbReference type="EMBL" id="SMKR01000013">
    <property type="protein sequence ID" value="TDD29241.1"/>
    <property type="molecule type" value="Genomic_DNA"/>
</dbReference>
<evidence type="ECO:0000256" key="11">
    <source>
        <dbReference type="ARBA" id="ARBA00048179"/>
    </source>
</evidence>
<dbReference type="Proteomes" id="UP000295172">
    <property type="component" value="Unassembled WGS sequence"/>
</dbReference>